<dbReference type="AlphaFoldDB" id="M1DRU9"/>
<dbReference type="EnsemblPlants" id="PGSC0003DMT400093381">
    <property type="protein sequence ID" value="PGSC0003DMT400093381"/>
    <property type="gene ID" value="PGSC0003DMG400042952"/>
</dbReference>
<proteinExistence type="predicted"/>
<dbReference type="InParanoid" id="M1DRU9"/>
<dbReference type="Gramene" id="PGSC0003DMT400093381">
    <property type="protein sequence ID" value="PGSC0003DMT400093381"/>
    <property type="gene ID" value="PGSC0003DMG400042952"/>
</dbReference>
<accession>M1DRU9</accession>
<dbReference type="PaxDb" id="4113-PGSC0003DMT400093381"/>
<evidence type="ECO:0000313" key="3">
    <source>
        <dbReference type="Proteomes" id="UP000011115"/>
    </source>
</evidence>
<evidence type="ECO:0000313" key="2">
    <source>
        <dbReference type="EnsemblPlants" id="PGSC0003DMT400093381"/>
    </source>
</evidence>
<sequence>MKTSRQQDRGQIQRVPCPAHV</sequence>
<reference evidence="3" key="1">
    <citation type="journal article" date="2011" name="Nature">
        <title>Genome sequence and analysis of the tuber crop potato.</title>
        <authorList>
            <consortium name="The Potato Genome Sequencing Consortium"/>
        </authorList>
    </citation>
    <scope>NUCLEOTIDE SEQUENCE [LARGE SCALE GENOMIC DNA]</scope>
    <source>
        <strain evidence="3">cv. DM1-3 516 R44</strain>
    </source>
</reference>
<organism evidence="2 3">
    <name type="scientific">Solanum tuberosum</name>
    <name type="common">Potato</name>
    <dbReference type="NCBI Taxonomy" id="4113"/>
    <lineage>
        <taxon>Eukaryota</taxon>
        <taxon>Viridiplantae</taxon>
        <taxon>Streptophyta</taxon>
        <taxon>Embryophyta</taxon>
        <taxon>Tracheophyta</taxon>
        <taxon>Spermatophyta</taxon>
        <taxon>Magnoliopsida</taxon>
        <taxon>eudicotyledons</taxon>
        <taxon>Gunneridae</taxon>
        <taxon>Pentapetalae</taxon>
        <taxon>asterids</taxon>
        <taxon>lamiids</taxon>
        <taxon>Solanales</taxon>
        <taxon>Solanaceae</taxon>
        <taxon>Solanoideae</taxon>
        <taxon>Solaneae</taxon>
        <taxon>Solanum</taxon>
    </lineage>
</organism>
<keyword evidence="3" id="KW-1185">Reference proteome</keyword>
<evidence type="ECO:0000256" key="1">
    <source>
        <dbReference type="SAM" id="MobiDB-lite"/>
    </source>
</evidence>
<feature type="region of interest" description="Disordered" evidence="1">
    <location>
        <begin position="1"/>
        <end position="21"/>
    </location>
</feature>
<name>M1DRU9_SOLTU</name>
<dbReference type="HOGENOM" id="CLU_3427212_0_0_1"/>
<dbReference type="Proteomes" id="UP000011115">
    <property type="component" value="Unassembled WGS sequence"/>
</dbReference>
<protein>
    <submittedName>
        <fullName evidence="2">Uncharacterized protein</fullName>
    </submittedName>
</protein>
<reference evidence="2" key="2">
    <citation type="submission" date="2015-06" db="UniProtKB">
        <authorList>
            <consortium name="EnsemblPlants"/>
        </authorList>
    </citation>
    <scope>IDENTIFICATION</scope>
    <source>
        <strain evidence="2">DM1-3 516 R44</strain>
    </source>
</reference>